<sequence>MSLLRELQIIQKKKVSLTTLVTGMVCLTILVTATILLVLSFHSKKKSLTETTLNLNSFTANKMSMSMDGIFTTMKESLHYSAETLRNYPDMTVQDVNQKLELLRNSSRFFNSIVLVEETGRVHAATPASLSRIEGTVVLTEAARSAIRLRTPYLSKPYVTSVTNRLIVSMSEPIFDQQGEFRGYLLGTIYLQEPNVISQVFGSSSIDEYGSYYYVVSSDGYLLFHPELGRVGELVSANPVVNQITQGRSGKQQVTNTRGVSQLAGYSVVPSNGWGIVVVSPKQAVDNQLQYYTKELLIYFVPSTFLLLLIAIWFSCRLTRPFVSLARKVSDYESGQSRAPSFGSYWNFEADLLAKSLGNALKHIEAHTDQLVREASIDPLTGLMNRRSLEKIMKQWVEETTAFSLLIMDIDRFKMINDTYGHQTGDAVLNHLAELLHHYLRQEDISCRYGGEEFVVLLRGTSLSDAYATAERIRLAFETTENPIGRTCTLSIGLAQYPSQAQEPSELLGLADQALYEAKRKGRNRTEVNQEGGLR</sequence>
<evidence type="ECO:0000256" key="6">
    <source>
        <dbReference type="SAM" id="Phobius"/>
    </source>
</evidence>
<dbReference type="PANTHER" id="PTHR45138:SF9">
    <property type="entry name" value="DIGUANYLATE CYCLASE DGCM-RELATED"/>
    <property type="match status" value="1"/>
</dbReference>
<dbReference type="InterPro" id="IPR050469">
    <property type="entry name" value="Diguanylate_Cyclase"/>
</dbReference>
<evidence type="ECO:0000256" key="4">
    <source>
        <dbReference type="ARBA" id="ARBA00022989"/>
    </source>
</evidence>
<dbReference type="CDD" id="cd18773">
    <property type="entry name" value="PDC1_HK_sensor"/>
    <property type="match status" value="1"/>
</dbReference>
<dbReference type="Pfam" id="PF02743">
    <property type="entry name" value="dCache_1"/>
    <property type="match status" value="1"/>
</dbReference>
<dbReference type="Proteomes" id="UP001597180">
    <property type="component" value="Unassembled WGS sequence"/>
</dbReference>
<dbReference type="EC" id="2.7.7.65" evidence="8"/>
<name>A0ABW3UGT0_9BACL</name>
<dbReference type="InterPro" id="IPR029151">
    <property type="entry name" value="Sensor-like_sf"/>
</dbReference>
<dbReference type="InterPro" id="IPR043128">
    <property type="entry name" value="Rev_trsase/Diguanyl_cyclase"/>
</dbReference>
<reference evidence="9" key="1">
    <citation type="journal article" date="2019" name="Int. J. Syst. Evol. Microbiol.">
        <title>The Global Catalogue of Microorganisms (GCM) 10K type strain sequencing project: providing services to taxonomists for standard genome sequencing and annotation.</title>
        <authorList>
            <consortium name="The Broad Institute Genomics Platform"/>
            <consortium name="The Broad Institute Genome Sequencing Center for Infectious Disease"/>
            <person name="Wu L."/>
            <person name="Ma J."/>
        </authorList>
    </citation>
    <scope>NUCLEOTIDE SEQUENCE [LARGE SCALE GENOMIC DNA]</scope>
    <source>
        <strain evidence="9">CCUG 53270</strain>
    </source>
</reference>
<organism evidence="8 9">
    <name type="scientific">Paenibacillus vulneris</name>
    <dbReference type="NCBI Taxonomy" id="1133364"/>
    <lineage>
        <taxon>Bacteria</taxon>
        <taxon>Bacillati</taxon>
        <taxon>Bacillota</taxon>
        <taxon>Bacilli</taxon>
        <taxon>Bacillales</taxon>
        <taxon>Paenibacillaceae</taxon>
        <taxon>Paenibacillus</taxon>
    </lineage>
</organism>
<dbReference type="CDD" id="cd01949">
    <property type="entry name" value="GGDEF"/>
    <property type="match status" value="1"/>
</dbReference>
<dbReference type="Pfam" id="PF00990">
    <property type="entry name" value="GGDEF"/>
    <property type="match status" value="1"/>
</dbReference>
<dbReference type="InterPro" id="IPR029787">
    <property type="entry name" value="Nucleotide_cyclase"/>
</dbReference>
<protein>
    <submittedName>
        <fullName evidence="8">Diguanylate cyclase</fullName>
        <ecNumber evidence="8">2.7.7.65</ecNumber>
    </submittedName>
</protein>
<comment type="caution">
    <text evidence="8">The sequence shown here is derived from an EMBL/GenBank/DDBJ whole genome shotgun (WGS) entry which is preliminary data.</text>
</comment>
<comment type="subcellular location">
    <subcellularLocation>
        <location evidence="1">Cell membrane</location>
        <topology evidence="1">Multi-pass membrane protein</topology>
    </subcellularLocation>
</comment>
<dbReference type="SUPFAM" id="SSF55073">
    <property type="entry name" value="Nucleotide cyclase"/>
    <property type="match status" value="1"/>
</dbReference>
<evidence type="ECO:0000313" key="8">
    <source>
        <dbReference type="EMBL" id="MFD1219913.1"/>
    </source>
</evidence>
<dbReference type="SMART" id="SM00267">
    <property type="entry name" value="GGDEF"/>
    <property type="match status" value="1"/>
</dbReference>
<dbReference type="Gene3D" id="3.30.70.270">
    <property type="match status" value="1"/>
</dbReference>
<feature type="transmembrane region" description="Helical" evidence="6">
    <location>
        <begin position="20"/>
        <end position="39"/>
    </location>
</feature>
<keyword evidence="9" id="KW-1185">Reference proteome</keyword>
<evidence type="ECO:0000256" key="3">
    <source>
        <dbReference type="ARBA" id="ARBA00022692"/>
    </source>
</evidence>
<dbReference type="EMBL" id="JBHTLU010000012">
    <property type="protein sequence ID" value="MFD1219913.1"/>
    <property type="molecule type" value="Genomic_DNA"/>
</dbReference>
<evidence type="ECO:0000256" key="5">
    <source>
        <dbReference type="ARBA" id="ARBA00023136"/>
    </source>
</evidence>
<gene>
    <name evidence="8" type="ORF">ACFQ4B_07270</name>
</gene>
<evidence type="ECO:0000256" key="2">
    <source>
        <dbReference type="ARBA" id="ARBA00022475"/>
    </source>
</evidence>
<evidence type="ECO:0000259" key="7">
    <source>
        <dbReference type="PROSITE" id="PS50887"/>
    </source>
</evidence>
<dbReference type="NCBIfam" id="TIGR00254">
    <property type="entry name" value="GGDEF"/>
    <property type="match status" value="1"/>
</dbReference>
<dbReference type="Gene3D" id="3.30.450.20">
    <property type="entry name" value="PAS domain"/>
    <property type="match status" value="1"/>
</dbReference>
<dbReference type="InterPro" id="IPR033479">
    <property type="entry name" value="dCache_1"/>
</dbReference>
<proteinExistence type="predicted"/>
<keyword evidence="3 6" id="KW-0812">Transmembrane</keyword>
<dbReference type="PANTHER" id="PTHR45138">
    <property type="entry name" value="REGULATORY COMPONENTS OF SENSORY TRANSDUCTION SYSTEM"/>
    <property type="match status" value="1"/>
</dbReference>
<keyword evidence="8" id="KW-0548">Nucleotidyltransferase</keyword>
<feature type="domain" description="GGDEF" evidence="7">
    <location>
        <begin position="401"/>
        <end position="531"/>
    </location>
</feature>
<dbReference type="InterPro" id="IPR000160">
    <property type="entry name" value="GGDEF_dom"/>
</dbReference>
<dbReference type="SUPFAM" id="SSF103190">
    <property type="entry name" value="Sensory domain-like"/>
    <property type="match status" value="1"/>
</dbReference>
<keyword evidence="5 6" id="KW-0472">Membrane</keyword>
<keyword evidence="2" id="KW-1003">Cell membrane</keyword>
<dbReference type="CDD" id="cd12912">
    <property type="entry name" value="PDC2_MCP_like"/>
    <property type="match status" value="1"/>
</dbReference>
<feature type="transmembrane region" description="Helical" evidence="6">
    <location>
        <begin position="296"/>
        <end position="314"/>
    </location>
</feature>
<dbReference type="GO" id="GO:0052621">
    <property type="term" value="F:diguanylate cyclase activity"/>
    <property type="evidence" value="ECO:0007669"/>
    <property type="project" value="UniProtKB-EC"/>
</dbReference>
<keyword evidence="4 6" id="KW-1133">Transmembrane helix</keyword>
<dbReference type="RefSeq" id="WP_345594413.1">
    <property type="nucleotide sequence ID" value="NZ_BAABJG010000055.1"/>
</dbReference>
<evidence type="ECO:0000313" key="9">
    <source>
        <dbReference type="Proteomes" id="UP001597180"/>
    </source>
</evidence>
<dbReference type="PROSITE" id="PS50887">
    <property type="entry name" value="GGDEF"/>
    <property type="match status" value="1"/>
</dbReference>
<evidence type="ECO:0000256" key="1">
    <source>
        <dbReference type="ARBA" id="ARBA00004651"/>
    </source>
</evidence>
<keyword evidence="8" id="KW-0808">Transferase</keyword>
<accession>A0ABW3UGT0</accession>